<accession>A0A8T0KF58</accession>
<gene>
    <name evidence="2" type="ORF">HKW66_Vig0142220</name>
</gene>
<dbReference type="Pfam" id="PF26130">
    <property type="entry name" value="PB1-like"/>
    <property type="match status" value="1"/>
</dbReference>
<protein>
    <recommendedName>
        <fullName evidence="1">PB1-like domain-containing protein</fullName>
    </recommendedName>
</protein>
<comment type="caution">
    <text evidence="2">The sequence shown here is derived from an EMBL/GenBank/DDBJ whole genome shotgun (WGS) entry which is preliminary data.</text>
</comment>
<dbReference type="InterPro" id="IPR058594">
    <property type="entry name" value="PB1-like_dom_pln"/>
</dbReference>
<feature type="domain" description="PB1-like" evidence="1">
    <location>
        <begin position="2"/>
        <end position="59"/>
    </location>
</feature>
<organism evidence="2 3">
    <name type="scientific">Phaseolus angularis</name>
    <name type="common">Azuki bean</name>
    <name type="synonym">Vigna angularis</name>
    <dbReference type="NCBI Taxonomy" id="3914"/>
    <lineage>
        <taxon>Eukaryota</taxon>
        <taxon>Viridiplantae</taxon>
        <taxon>Streptophyta</taxon>
        <taxon>Embryophyta</taxon>
        <taxon>Tracheophyta</taxon>
        <taxon>Spermatophyta</taxon>
        <taxon>Magnoliopsida</taxon>
        <taxon>eudicotyledons</taxon>
        <taxon>Gunneridae</taxon>
        <taxon>Pentapetalae</taxon>
        <taxon>rosids</taxon>
        <taxon>fabids</taxon>
        <taxon>Fabales</taxon>
        <taxon>Fabaceae</taxon>
        <taxon>Papilionoideae</taxon>
        <taxon>50 kb inversion clade</taxon>
        <taxon>NPAAA clade</taxon>
        <taxon>indigoferoid/millettioid clade</taxon>
        <taxon>Phaseoleae</taxon>
        <taxon>Vigna</taxon>
    </lineage>
</organism>
<dbReference type="EMBL" id="JABFOF010000005">
    <property type="protein sequence ID" value="KAG2397542.1"/>
    <property type="molecule type" value="Genomic_DNA"/>
</dbReference>
<reference evidence="2 3" key="1">
    <citation type="submission" date="2020-05" db="EMBL/GenBank/DDBJ databases">
        <title>Vigna angularis (adzuki bean) Var. LongXiaoDou No. 4 denovo assembly.</title>
        <authorList>
            <person name="Xiang H."/>
        </authorList>
    </citation>
    <scope>NUCLEOTIDE SEQUENCE [LARGE SCALE GENOMIC DNA]</scope>
    <source>
        <tissue evidence="2">Leaf</tissue>
    </source>
</reference>
<dbReference type="Proteomes" id="UP000743370">
    <property type="component" value="Unassembled WGS sequence"/>
</dbReference>
<name>A0A8T0KF58_PHAAN</name>
<evidence type="ECO:0000313" key="2">
    <source>
        <dbReference type="EMBL" id="KAG2397542.1"/>
    </source>
</evidence>
<evidence type="ECO:0000259" key="1">
    <source>
        <dbReference type="Pfam" id="PF26130"/>
    </source>
</evidence>
<evidence type="ECO:0000313" key="3">
    <source>
        <dbReference type="Proteomes" id="UP000743370"/>
    </source>
</evidence>
<sequence>MVVSLVKGLKYVGFKELWYYVGGDFVLEDKFEPFCDDTDVMHMVNLTRLNGQVHVFMVHTMSEPQVRVKHRLRCLTVKKMLLWHKRGVIVMVMLKVRLI</sequence>
<dbReference type="AlphaFoldDB" id="A0A8T0KF58"/>
<proteinExistence type="predicted"/>